<protein>
    <submittedName>
        <fullName evidence="1">15808_t:CDS:1</fullName>
    </submittedName>
</protein>
<evidence type="ECO:0000313" key="2">
    <source>
        <dbReference type="Proteomes" id="UP000789920"/>
    </source>
</evidence>
<proteinExistence type="predicted"/>
<feature type="non-terminal residue" evidence="1">
    <location>
        <position position="283"/>
    </location>
</feature>
<accession>A0ACA9RX73</accession>
<reference evidence="1" key="1">
    <citation type="submission" date="2021-06" db="EMBL/GenBank/DDBJ databases">
        <authorList>
            <person name="Kallberg Y."/>
            <person name="Tangrot J."/>
            <person name="Rosling A."/>
        </authorList>
    </citation>
    <scope>NUCLEOTIDE SEQUENCE</scope>
    <source>
        <strain evidence="1">MA461A</strain>
    </source>
</reference>
<comment type="caution">
    <text evidence="1">The sequence shown here is derived from an EMBL/GenBank/DDBJ whole genome shotgun (WGS) entry which is preliminary data.</text>
</comment>
<feature type="non-terminal residue" evidence="1">
    <location>
        <position position="1"/>
    </location>
</feature>
<gene>
    <name evidence="1" type="ORF">RPERSI_LOCUS23654</name>
</gene>
<keyword evidence="2" id="KW-1185">Reference proteome</keyword>
<sequence length="283" mass="33249">AFAEVKKDSPENYLNGCLREIQFRQERNQLTWEKSQKISHFISQSNPTEQLAWIQEKNKEKYEKMIKNIQEILARPQAKELEKNVLQTAPKDFLNRYLLIVNKDKELNEKKKDDMAEVSETMPETDESSTEAKPESKPAEKRREPFFHFNLFVPVPSGSLTVLRCISQGEIAARINKEVQEQEVIEVRGYLRNEKDSRQILVRVVEFAKLDISFEKISLENSNQVRLLGKIVSEWQFVAEYRQKPEVLSFKLAVPREGVRSPLFFCRINEKELVDEFNEKLQK</sequence>
<name>A0ACA9RX73_9GLOM</name>
<dbReference type="Proteomes" id="UP000789920">
    <property type="component" value="Unassembled WGS sequence"/>
</dbReference>
<evidence type="ECO:0000313" key="1">
    <source>
        <dbReference type="EMBL" id="CAG8812962.1"/>
    </source>
</evidence>
<organism evidence="1 2">
    <name type="scientific">Racocetra persica</name>
    <dbReference type="NCBI Taxonomy" id="160502"/>
    <lineage>
        <taxon>Eukaryota</taxon>
        <taxon>Fungi</taxon>
        <taxon>Fungi incertae sedis</taxon>
        <taxon>Mucoromycota</taxon>
        <taxon>Glomeromycotina</taxon>
        <taxon>Glomeromycetes</taxon>
        <taxon>Diversisporales</taxon>
        <taxon>Gigasporaceae</taxon>
        <taxon>Racocetra</taxon>
    </lineage>
</organism>
<dbReference type="EMBL" id="CAJVQC010074311">
    <property type="protein sequence ID" value="CAG8812962.1"/>
    <property type="molecule type" value="Genomic_DNA"/>
</dbReference>